<dbReference type="GO" id="GO:0051782">
    <property type="term" value="P:negative regulation of cell division"/>
    <property type="evidence" value="ECO:0007669"/>
    <property type="project" value="TreeGrafter"/>
</dbReference>
<dbReference type="InterPro" id="IPR033756">
    <property type="entry name" value="YlxH/NBP35"/>
</dbReference>
<evidence type="ECO:0000313" key="3">
    <source>
        <dbReference type="EMBL" id="EIC02688.1"/>
    </source>
</evidence>
<dbReference type="SUPFAM" id="SSF52540">
    <property type="entry name" value="P-loop containing nucleoside triphosphate hydrolases"/>
    <property type="match status" value="1"/>
</dbReference>
<keyword evidence="2" id="KW-0067">ATP-binding</keyword>
<keyword evidence="4" id="KW-1185">Reference proteome</keyword>
<protein>
    <submittedName>
        <fullName evidence="3">Cobyrinic acid ac-diamide synthase</fullName>
    </submittedName>
</protein>
<proteinExistence type="predicted"/>
<keyword evidence="1" id="KW-0547">Nucleotide-binding</keyword>
<dbReference type="InterPro" id="IPR027417">
    <property type="entry name" value="P-loop_NTPase"/>
</dbReference>
<dbReference type="Proteomes" id="UP000003571">
    <property type="component" value="Unassembled WGS sequence"/>
</dbReference>
<reference evidence="3 4" key="1">
    <citation type="submission" date="2011-09" db="EMBL/GenBank/DDBJ databases">
        <title>The draft genome of Treponema saccharophilum DSM 2985.</title>
        <authorList>
            <consortium name="US DOE Joint Genome Institute (JGI-PGF)"/>
            <person name="Lucas S."/>
            <person name="Copeland A."/>
            <person name="Lapidus A."/>
            <person name="Glavina del Rio T."/>
            <person name="Dalin E."/>
            <person name="Tice H."/>
            <person name="Bruce D."/>
            <person name="Goodwin L."/>
            <person name="Pitluck S."/>
            <person name="Peters L."/>
            <person name="Kyrpides N."/>
            <person name="Mavromatis K."/>
            <person name="Ivanova N."/>
            <person name="Markowitz V."/>
            <person name="Cheng J.-F."/>
            <person name="Hugenholtz P."/>
            <person name="Woyke T."/>
            <person name="Wu D."/>
            <person name="Gronow S."/>
            <person name="Wellnitz S."/>
            <person name="Brambilla E."/>
            <person name="Klenk H.-P."/>
            <person name="Eisen J.A."/>
        </authorList>
    </citation>
    <scope>NUCLEOTIDE SEQUENCE [LARGE SCALE GENOMIC DNA]</scope>
    <source>
        <strain evidence="3 4">DSM 2985</strain>
    </source>
</reference>
<evidence type="ECO:0000313" key="4">
    <source>
        <dbReference type="Proteomes" id="UP000003571"/>
    </source>
</evidence>
<dbReference type="eggNOG" id="COG0455">
    <property type="taxonomic scope" value="Bacteria"/>
</dbReference>
<dbReference type="InterPro" id="IPR050625">
    <property type="entry name" value="ParA/MinD_ATPase"/>
</dbReference>
<dbReference type="EMBL" id="AGRW01000035">
    <property type="protein sequence ID" value="EIC02688.1"/>
    <property type="molecule type" value="Genomic_DNA"/>
</dbReference>
<name>H7EIB8_9SPIR</name>
<dbReference type="Gene3D" id="3.40.50.300">
    <property type="entry name" value="P-loop containing nucleotide triphosphate hydrolases"/>
    <property type="match status" value="1"/>
</dbReference>
<sequence length="341" mass="38279">MMNILPIASGKGGVGKSNIAANLAINLAQKGKRVVLADMDFGGANLHTLLGLKNNHAGLGNFIYKQTSDFSELLQETGIENLRFIAGDCLYPGTANIDTLTKQKIIRKIGEIDADFVILDLGAGTTFHTLDFYLLTYNSIIVTTPELTSILNAYSFLKAAAFRFFMRQFKARSPERKFIDKYLRESESGMEASFLDMVSRTSAEFRDSDSIAKSIDELKKYRPQVILNQGETTDDLEMAKRLRSLVHKKLGISIDFVGFVRKDSRISLAVASRTPLSISDPECEYVQSIRSAADRILQHTYEYNELNEFTENNMFDNDFSEQTDKDIEVLSTEFSKQYSGE</sequence>
<comment type="caution">
    <text evidence="3">The sequence shown here is derived from an EMBL/GenBank/DDBJ whole genome shotgun (WGS) entry which is preliminary data.</text>
</comment>
<dbReference type="GO" id="GO:0009898">
    <property type="term" value="C:cytoplasmic side of plasma membrane"/>
    <property type="evidence" value="ECO:0007669"/>
    <property type="project" value="TreeGrafter"/>
</dbReference>
<evidence type="ECO:0000256" key="2">
    <source>
        <dbReference type="ARBA" id="ARBA00022840"/>
    </source>
</evidence>
<dbReference type="Pfam" id="PF10609">
    <property type="entry name" value="ParA"/>
    <property type="match status" value="1"/>
</dbReference>
<dbReference type="STRING" id="907348.TresaDRAFT_2537"/>
<dbReference type="AlphaFoldDB" id="H7EIB8"/>
<gene>
    <name evidence="3" type="ORF">TresaDRAFT_2537</name>
</gene>
<dbReference type="PANTHER" id="PTHR43384:SF4">
    <property type="entry name" value="CELLULOSE BIOSYNTHESIS PROTEIN BCSQ-RELATED"/>
    <property type="match status" value="1"/>
</dbReference>
<dbReference type="PATRIC" id="fig|907348.3.peg.561"/>
<dbReference type="RefSeq" id="WP_002702645.1">
    <property type="nucleotide sequence ID" value="NZ_AGRW01000035.1"/>
</dbReference>
<accession>H7EIB8</accession>
<dbReference type="PANTHER" id="PTHR43384">
    <property type="entry name" value="SEPTUM SITE-DETERMINING PROTEIN MIND HOMOLOG, CHLOROPLASTIC-RELATED"/>
    <property type="match status" value="1"/>
</dbReference>
<dbReference type="GO" id="GO:0016887">
    <property type="term" value="F:ATP hydrolysis activity"/>
    <property type="evidence" value="ECO:0007669"/>
    <property type="project" value="TreeGrafter"/>
</dbReference>
<dbReference type="GO" id="GO:0005829">
    <property type="term" value="C:cytosol"/>
    <property type="evidence" value="ECO:0007669"/>
    <property type="project" value="TreeGrafter"/>
</dbReference>
<dbReference type="GO" id="GO:0005524">
    <property type="term" value="F:ATP binding"/>
    <property type="evidence" value="ECO:0007669"/>
    <property type="project" value="UniProtKB-KW"/>
</dbReference>
<dbReference type="OrthoDB" id="9773088at2"/>
<organism evidence="3 4">
    <name type="scientific">Treponema saccharophilum DSM 2985</name>
    <dbReference type="NCBI Taxonomy" id="907348"/>
    <lineage>
        <taxon>Bacteria</taxon>
        <taxon>Pseudomonadati</taxon>
        <taxon>Spirochaetota</taxon>
        <taxon>Spirochaetia</taxon>
        <taxon>Spirochaetales</taxon>
        <taxon>Treponemataceae</taxon>
        <taxon>Treponema</taxon>
    </lineage>
</organism>
<evidence type="ECO:0000256" key="1">
    <source>
        <dbReference type="ARBA" id="ARBA00022741"/>
    </source>
</evidence>